<protein>
    <submittedName>
        <fullName evidence="2">Uncharacterized protein</fullName>
    </submittedName>
</protein>
<name>A0ABQ7H935_DUNSA</name>
<accession>A0ABQ7H935</accession>
<evidence type="ECO:0000256" key="1">
    <source>
        <dbReference type="SAM" id="MobiDB-lite"/>
    </source>
</evidence>
<reference evidence="2" key="1">
    <citation type="submission" date="2017-08" db="EMBL/GenBank/DDBJ databases">
        <authorList>
            <person name="Polle J.E."/>
            <person name="Barry K."/>
            <person name="Cushman J."/>
            <person name="Schmutz J."/>
            <person name="Tran D."/>
            <person name="Hathwaick L.T."/>
            <person name="Yim W.C."/>
            <person name="Jenkins J."/>
            <person name="Mckie-Krisberg Z.M."/>
            <person name="Prochnik S."/>
            <person name="Lindquist E."/>
            <person name="Dockter R.B."/>
            <person name="Adam C."/>
            <person name="Molina H."/>
            <person name="Bunkerborg J."/>
            <person name="Jin E."/>
            <person name="Buchheim M."/>
            <person name="Magnuson J."/>
        </authorList>
    </citation>
    <scope>NUCLEOTIDE SEQUENCE</scope>
    <source>
        <strain evidence="2">CCAP 19/18</strain>
    </source>
</reference>
<evidence type="ECO:0000313" key="2">
    <source>
        <dbReference type="EMBL" id="KAF5843335.1"/>
    </source>
</evidence>
<evidence type="ECO:0000313" key="3">
    <source>
        <dbReference type="Proteomes" id="UP000815325"/>
    </source>
</evidence>
<comment type="caution">
    <text evidence="2">The sequence shown here is derived from an EMBL/GenBank/DDBJ whole genome shotgun (WGS) entry which is preliminary data.</text>
</comment>
<proteinExistence type="predicted"/>
<gene>
    <name evidence="2" type="ORF">DUNSADRAFT_17913</name>
</gene>
<sequence>MRAVDVAGTYGQPGLVHPGLQQLQPLLHAQPIPMSPVNPPPSPPPPGLHPPHGPNANQPQQEEYDFSRHAPINDFAQHIPVTTGILDKHRTDPVVALYIDWEFHDDCLDDGFPLHAKALRCFGLGYLANEMKGLCVQLRLRRLYDRALLCAHLLRPFSLVVHLAFPPKKCRSQHKGIAGMYVQF</sequence>
<dbReference type="EMBL" id="MU069444">
    <property type="protein sequence ID" value="KAF5843335.1"/>
    <property type="molecule type" value="Genomic_DNA"/>
</dbReference>
<keyword evidence="3" id="KW-1185">Reference proteome</keyword>
<feature type="compositionally biased region" description="Pro residues" evidence="1">
    <location>
        <begin position="33"/>
        <end position="53"/>
    </location>
</feature>
<dbReference type="Proteomes" id="UP000815325">
    <property type="component" value="Unassembled WGS sequence"/>
</dbReference>
<feature type="region of interest" description="Disordered" evidence="1">
    <location>
        <begin position="30"/>
        <end position="61"/>
    </location>
</feature>
<organism evidence="2 3">
    <name type="scientific">Dunaliella salina</name>
    <name type="common">Green alga</name>
    <name type="synonym">Protococcus salinus</name>
    <dbReference type="NCBI Taxonomy" id="3046"/>
    <lineage>
        <taxon>Eukaryota</taxon>
        <taxon>Viridiplantae</taxon>
        <taxon>Chlorophyta</taxon>
        <taxon>core chlorophytes</taxon>
        <taxon>Chlorophyceae</taxon>
        <taxon>CS clade</taxon>
        <taxon>Chlamydomonadales</taxon>
        <taxon>Dunaliellaceae</taxon>
        <taxon>Dunaliella</taxon>
    </lineage>
</organism>